<dbReference type="EMBL" id="KQ001652">
    <property type="protein sequence ID" value="KJP89330.1"/>
    <property type="molecule type" value="Genomic_DNA"/>
</dbReference>
<dbReference type="GO" id="GO:0032958">
    <property type="term" value="P:inositol phosphate biosynthetic process"/>
    <property type="evidence" value="ECO:0007669"/>
    <property type="project" value="TreeGrafter"/>
</dbReference>
<protein>
    <recommendedName>
        <fullName evidence="1">inositol-pentakisphosphate 2-kinase</fullName>
        <ecNumber evidence="1">2.7.1.158</ecNumber>
    </recommendedName>
    <alternativeName>
        <fullName evidence="6">Ins(1,3,4,5,6)P5 2-kinase</fullName>
    </alternativeName>
</protein>
<sequence length="1323" mass="156057">MEGTVEIIGEGNKMIVLKQTSGVKSKTPFNDYRGVVKSGRTPTKGSLSPHAYFNILRYIHFYSYVFLKNSVIKIVKDSNVKNVNVTLQYYWLNKMCYREVKIFENSLLVHNNFVVFDSQFSDFVKYSVEWYTRGNSLARRIINRANYFLFDGIEKIGMYLLKHYNKFLAYLKENSDHIVQDIWRDMKEFINYATDEKNLQHVKKQIQSYLNKTSYKDIFPQVLQCFEIYIKRKNRIGYVEEDLFAIPSFLHPSGGQVNAEESYLGLPEGVSMGDTSELMPNTPFFDQYISVELKLKCGMQDYSDMLDRYNIQQLIKQRNNHYKHLSLYVPSNFFQLNYWEIFRNLNLVFLSHSNNVNLYVNGERRVDTALHSMDYFRYLFYNDPLGPFNGGKDPQGKRYLAHLNSQRGGTIVLPYGGTEQSEQTEHTEHTAEGSSVGDKGTDEDTINDYMNQLNQIQMKMSWKYASSYNILDYCHRIGSGAILEGGRSCGLLGKCSHEKRPSFKWTYKRSLSNMGRPYTNYAYRNYIFSNNFFFKYVIPCTCQDLRKVLFSLKKGDYSMCLKKLVNIFDTYKGIYYLHLIALLKNVAHIIWERWAIIAPMYFHNSAFLRVKKKENPLWNVNLAECQEYEGECSSNNTNQDGNEHRNRATAFVLPIDKKFPLRKWKNDLVLFLKEAKADKTKWKKLLKVGFTQLREIYHDMSDTYGIMLKKLQKEYLTMFMQKFDEQKKTWNDMYSKVEENYINKMKNDFVYLYDRKIKKYFYYNWFITNQFNLTVKLYFQQCQYLLTQYMNRVKIMYAEKGYEQRVNKIIADVQKKVKKALWNYTSLCDYNFEIRNVSHYNDQNGGNSNLINYILFRKNELNKERYIVQTKGKKERLVMLINVIEKEKFLFYKLLYFHCFSAGQIQIVHSMLLLIKIFEKLFFLKKSEDIFSSFTYYRTSLENFTSAESNNSYIGRNKHLSSFIDVKRINRLSQCVLGGGDNGSEITNTKSANRKATPKHAAFTYLQNTHFLLGNELLIEAIGIVNKYSTSNLTYVQSEMKNRTRKLYYGLYRNVKEYGKKYTPMYKPSMKRKVNRKKLIRNILSSRTLITTDHFNYLTSEPFKSKLNSTNIIVNCKRDIPKQAMRIYKNMIFFVCRFLISRTLCDNSTIFNIYAKEDNRYDDAEMLQKLEANRFKPLIVKRRGRSRRPGGVSGVTYANGVDNQDGNASQGEIEADGDQHSVPPTVLSATNRKNKKYIPTIRFTSYAYPLRSTHLAREKERCSKEDDRQFRNVVENAYVPRGSKKIFYRINLIDVSMKSISKMRYWEKQMSQIISLYKDLCAL</sequence>
<keyword evidence="4" id="KW-0418">Kinase</keyword>
<dbReference type="OrthoDB" id="392903at2759"/>
<dbReference type="InterPro" id="IPR009286">
    <property type="entry name" value="Ins_P5_2-kin"/>
</dbReference>
<evidence type="ECO:0000256" key="7">
    <source>
        <dbReference type="SAM" id="MobiDB-lite"/>
    </source>
</evidence>
<evidence type="ECO:0000256" key="1">
    <source>
        <dbReference type="ARBA" id="ARBA00012023"/>
    </source>
</evidence>
<dbReference type="RefSeq" id="XP_012334057.1">
    <property type="nucleotide sequence ID" value="XM_012478634.1"/>
</dbReference>
<evidence type="ECO:0000256" key="4">
    <source>
        <dbReference type="ARBA" id="ARBA00022777"/>
    </source>
</evidence>
<name>A0A0D9QQF5_PLAFR</name>
<keyword evidence="9" id="KW-1185">Reference proteome</keyword>
<feature type="region of interest" description="Disordered" evidence="7">
    <location>
        <begin position="415"/>
        <end position="443"/>
    </location>
</feature>
<evidence type="ECO:0000256" key="5">
    <source>
        <dbReference type="ARBA" id="ARBA00022840"/>
    </source>
</evidence>
<dbReference type="PANTHER" id="PTHR14456">
    <property type="entry name" value="INOSITOL POLYPHOSPHATE KINASE 1"/>
    <property type="match status" value="1"/>
</dbReference>
<dbReference type="Proteomes" id="UP000054561">
    <property type="component" value="Unassembled WGS sequence"/>
</dbReference>
<evidence type="ECO:0000313" key="8">
    <source>
        <dbReference type="EMBL" id="KJP89330.1"/>
    </source>
</evidence>
<keyword evidence="2" id="KW-0808">Transferase</keyword>
<evidence type="ECO:0000256" key="6">
    <source>
        <dbReference type="ARBA" id="ARBA00029574"/>
    </source>
</evidence>
<evidence type="ECO:0000256" key="2">
    <source>
        <dbReference type="ARBA" id="ARBA00022679"/>
    </source>
</evidence>
<accession>A0A0D9QQF5</accession>
<dbReference type="VEuPathDB" id="PlasmoDB:AK88_00996"/>
<dbReference type="OMA" id="FHCFSAG"/>
<proteinExistence type="predicted"/>
<dbReference type="GO" id="GO:0005524">
    <property type="term" value="F:ATP binding"/>
    <property type="evidence" value="ECO:0007669"/>
    <property type="project" value="UniProtKB-KW"/>
</dbReference>
<keyword evidence="5" id="KW-0067">ATP-binding</keyword>
<feature type="compositionally biased region" description="Polar residues" evidence="7">
    <location>
        <begin position="1201"/>
        <end position="1210"/>
    </location>
</feature>
<dbReference type="EC" id="2.7.1.158" evidence="1"/>
<keyword evidence="3" id="KW-0547">Nucleotide-binding</keyword>
<gene>
    <name evidence="8" type="ORF">AK88_00996</name>
</gene>
<evidence type="ECO:0000313" key="9">
    <source>
        <dbReference type="Proteomes" id="UP000054561"/>
    </source>
</evidence>
<dbReference type="GO" id="GO:0035299">
    <property type="term" value="F:inositol-1,3,4,5,6-pentakisphosphate 2-kinase activity"/>
    <property type="evidence" value="ECO:0007669"/>
    <property type="project" value="UniProtKB-EC"/>
</dbReference>
<feature type="region of interest" description="Disordered" evidence="7">
    <location>
        <begin position="1183"/>
        <end position="1226"/>
    </location>
</feature>
<dbReference type="PANTHER" id="PTHR14456:SF2">
    <property type="entry name" value="INOSITOL-PENTAKISPHOSPHATE 2-KINASE"/>
    <property type="match status" value="1"/>
</dbReference>
<dbReference type="GO" id="GO:0005634">
    <property type="term" value="C:nucleus"/>
    <property type="evidence" value="ECO:0007669"/>
    <property type="project" value="TreeGrafter"/>
</dbReference>
<dbReference type="GeneID" id="24266310"/>
<organism evidence="8 9">
    <name type="scientific">Plasmodium fragile</name>
    <dbReference type="NCBI Taxonomy" id="5857"/>
    <lineage>
        <taxon>Eukaryota</taxon>
        <taxon>Sar</taxon>
        <taxon>Alveolata</taxon>
        <taxon>Apicomplexa</taxon>
        <taxon>Aconoidasida</taxon>
        <taxon>Haemosporida</taxon>
        <taxon>Plasmodiidae</taxon>
        <taxon>Plasmodium</taxon>
        <taxon>Plasmodium (Plasmodium)</taxon>
    </lineage>
</organism>
<evidence type="ECO:0000256" key="3">
    <source>
        <dbReference type="ARBA" id="ARBA00022741"/>
    </source>
</evidence>
<reference evidence="8 9" key="1">
    <citation type="submission" date="2014-03" db="EMBL/GenBank/DDBJ databases">
        <title>The Genome Sequence of Plasmodium fragile nilgiri.</title>
        <authorList>
            <consortium name="The Broad Institute Genomics Platform"/>
            <consortium name="The Broad Institute Genome Sequencing Center for Infectious Disease"/>
            <person name="Neafsey D."/>
            <person name="Duraisingh M."/>
            <person name="Young S.K."/>
            <person name="Zeng Q."/>
            <person name="Gargeya S."/>
            <person name="Abouelleil A."/>
            <person name="Alvarado L."/>
            <person name="Chapman S.B."/>
            <person name="Gainer-Dewar J."/>
            <person name="Goldberg J."/>
            <person name="Griggs A."/>
            <person name="Gujja S."/>
            <person name="Hansen M."/>
            <person name="Howarth C."/>
            <person name="Imamovic A."/>
            <person name="Larimer J."/>
            <person name="Pearson M."/>
            <person name="Poon T.W."/>
            <person name="Priest M."/>
            <person name="Roberts A."/>
            <person name="Saif S."/>
            <person name="Shea T."/>
            <person name="Sykes S."/>
            <person name="Wortman J."/>
            <person name="Nusbaum C."/>
            <person name="Birren B."/>
        </authorList>
    </citation>
    <scope>NUCLEOTIDE SEQUENCE [LARGE SCALE GENOMIC DNA]</scope>
    <source>
        <strain evidence="9">nilgiri</strain>
    </source>
</reference>